<dbReference type="EMBL" id="JAWDJX010000084">
    <property type="protein sequence ID" value="KAK3046658.1"/>
    <property type="molecule type" value="Genomic_DNA"/>
</dbReference>
<dbReference type="GO" id="GO:0005634">
    <property type="term" value="C:nucleus"/>
    <property type="evidence" value="ECO:0007669"/>
    <property type="project" value="UniProtKB-SubCell"/>
</dbReference>
<dbReference type="GO" id="GO:0005737">
    <property type="term" value="C:cytoplasm"/>
    <property type="evidence" value="ECO:0007669"/>
    <property type="project" value="UniProtKB-SubCell"/>
</dbReference>
<feature type="compositionally biased region" description="Low complexity" evidence="5">
    <location>
        <begin position="170"/>
        <end position="199"/>
    </location>
</feature>
<evidence type="ECO:0000313" key="7">
    <source>
        <dbReference type="EMBL" id="KAK3046658.1"/>
    </source>
</evidence>
<keyword evidence="8" id="KW-1185">Reference proteome</keyword>
<feature type="domain" description="Suppressor of forked" evidence="6">
    <location>
        <begin position="212"/>
        <end position="835"/>
    </location>
</feature>
<evidence type="ECO:0000259" key="6">
    <source>
        <dbReference type="Pfam" id="PF05843"/>
    </source>
</evidence>
<gene>
    <name evidence="7" type="primary">RNA14</name>
    <name evidence="7" type="ORF">LTR09_011872</name>
</gene>
<dbReference type="Pfam" id="PF05843">
    <property type="entry name" value="Suf"/>
    <property type="match status" value="1"/>
</dbReference>
<keyword evidence="4" id="KW-0507">mRNA processing</keyword>
<dbReference type="GO" id="GO:0003729">
    <property type="term" value="F:mRNA binding"/>
    <property type="evidence" value="ECO:0007669"/>
    <property type="project" value="TreeGrafter"/>
</dbReference>
<feature type="compositionally biased region" description="Polar residues" evidence="5">
    <location>
        <begin position="631"/>
        <end position="652"/>
    </location>
</feature>
<accession>A0AAJ0G9X0</accession>
<evidence type="ECO:0000256" key="2">
    <source>
        <dbReference type="ARBA" id="ARBA00022737"/>
    </source>
</evidence>
<dbReference type="InterPro" id="IPR011990">
    <property type="entry name" value="TPR-like_helical_dom_sf"/>
</dbReference>
<dbReference type="SMART" id="SM00386">
    <property type="entry name" value="HAT"/>
    <property type="match status" value="6"/>
</dbReference>
<keyword evidence="3 4" id="KW-0539">Nucleus</keyword>
<keyword evidence="2" id="KW-0677">Repeat</keyword>
<feature type="compositionally biased region" description="Polar residues" evidence="5">
    <location>
        <begin position="49"/>
        <end position="61"/>
    </location>
</feature>
<dbReference type="AlphaFoldDB" id="A0AAJ0G9X0"/>
<organism evidence="7 8">
    <name type="scientific">Extremus antarcticus</name>
    <dbReference type="NCBI Taxonomy" id="702011"/>
    <lineage>
        <taxon>Eukaryota</taxon>
        <taxon>Fungi</taxon>
        <taxon>Dikarya</taxon>
        <taxon>Ascomycota</taxon>
        <taxon>Pezizomycotina</taxon>
        <taxon>Dothideomycetes</taxon>
        <taxon>Dothideomycetidae</taxon>
        <taxon>Mycosphaerellales</taxon>
        <taxon>Extremaceae</taxon>
        <taxon>Extremus</taxon>
    </lineage>
</organism>
<dbReference type="InterPro" id="IPR008847">
    <property type="entry name" value="Suf"/>
</dbReference>
<name>A0AAJ0G9X0_9PEZI</name>
<comment type="caution">
    <text evidence="7">The sequence shown here is derived from an EMBL/GenBank/DDBJ whole genome shotgun (WGS) entry which is preliminary data.</text>
</comment>
<keyword evidence="4" id="KW-0963">Cytoplasm</keyword>
<protein>
    <recommendedName>
        <fullName evidence="4">mRNA 3'-end-processing protein RNA14</fullName>
    </recommendedName>
</protein>
<comment type="function">
    <text evidence="1 4">Component of the cleavage factor IA (CFIA) complex, which is involved in the endonucleolytic cleavage during polyadenylation-dependent pre-mRNA 3'-end formation.</text>
</comment>
<feature type="region of interest" description="Disordered" evidence="5">
    <location>
        <begin position="862"/>
        <end position="939"/>
    </location>
</feature>
<feature type="region of interest" description="Disordered" evidence="5">
    <location>
        <begin position="1"/>
        <end position="227"/>
    </location>
</feature>
<dbReference type="PANTHER" id="PTHR19980:SF0">
    <property type="entry name" value="CLEAVAGE STIMULATION FACTOR SUBUNIT 3"/>
    <property type="match status" value="1"/>
</dbReference>
<evidence type="ECO:0000256" key="3">
    <source>
        <dbReference type="ARBA" id="ARBA00023242"/>
    </source>
</evidence>
<dbReference type="Proteomes" id="UP001271007">
    <property type="component" value="Unassembled WGS sequence"/>
</dbReference>
<dbReference type="InterPro" id="IPR003107">
    <property type="entry name" value="HAT"/>
</dbReference>
<evidence type="ECO:0000256" key="5">
    <source>
        <dbReference type="SAM" id="MobiDB-lite"/>
    </source>
</evidence>
<evidence type="ECO:0000256" key="1">
    <source>
        <dbReference type="ARBA" id="ARBA00002863"/>
    </source>
</evidence>
<reference evidence="7" key="1">
    <citation type="submission" date="2023-04" db="EMBL/GenBank/DDBJ databases">
        <title>Black Yeasts Isolated from many extreme environments.</title>
        <authorList>
            <person name="Coleine C."/>
            <person name="Stajich J.E."/>
            <person name="Selbmann L."/>
        </authorList>
    </citation>
    <scope>NUCLEOTIDE SEQUENCE</scope>
    <source>
        <strain evidence="7">CCFEE 5312</strain>
    </source>
</reference>
<feature type="compositionally biased region" description="Polar residues" evidence="5">
    <location>
        <begin position="157"/>
        <end position="169"/>
    </location>
</feature>
<dbReference type="InterPro" id="IPR045243">
    <property type="entry name" value="Rna14-like"/>
</dbReference>
<dbReference type="Gene3D" id="1.25.40.1040">
    <property type="match status" value="2"/>
</dbReference>
<comment type="subcellular location">
    <subcellularLocation>
        <location evidence="4">Nucleus</location>
    </subcellularLocation>
    <subcellularLocation>
        <location evidence="4">Cytoplasm</location>
    </subcellularLocation>
    <text evidence="4">Nucleus and/or cytoplasm.</text>
</comment>
<dbReference type="SUPFAM" id="SSF48452">
    <property type="entry name" value="TPR-like"/>
    <property type="match status" value="2"/>
</dbReference>
<feature type="compositionally biased region" description="Basic and acidic residues" evidence="5">
    <location>
        <begin position="209"/>
        <end position="227"/>
    </location>
</feature>
<feature type="compositionally biased region" description="Acidic residues" evidence="5">
    <location>
        <begin position="28"/>
        <end position="38"/>
    </location>
</feature>
<sequence length="1020" mass="112285">MADYDPSDTAAYDPTASADEYQYQQAADGDEDEDDDYDPSSFAMENGDTDASTSNQPSSKPKTVGGFVVDDDEEDEDQQDAAIPPPSQLNGTAGSHSGLGAAAVSDAQDSLIASEPSQEVASASSNAPVNGSSSLVLPAPVSDTSSTTLQAPAPAFSFQSPTDQGKQHMSTTASAVPSATATPQPQAAATPAQALTHTAVPPTPTTQRLPHDKVGQLEDRIKEDPKADTEAWRALIKHYREKGQFDQARKVYERFFVVFPSAAQMWVEWAQMEVEENNLGGVEQIFGRSLLQLPNVDMWNTYLDYLRRVHPLVGDPDGAKRGIISQAFELLLDHVGIDPDAGRLWRDYVDFIKGGPGNIGGTGWQDAQKGDLLRKAYQKAIRIPHSELTKLWKEYDLFELGINKANGRKFLQEQSPHYMTARIALTQMNQKIEGLDRLALPTLPPLYACAGEDEFATQVEKWRDWLQWEKEDPLVLKDEDIAAYRKRVVYVYKHATMQLRFYPGIWFEAATWCFEQNTDEMTKQGEDFMDRGIEACPESVLLALKKADRVETGLEKSNEDEAAVRNGEKLDPIYEQCLAALYSLRDRMIERMNKDLAKVQEYFSSLPPSDEEEAHAPQINPDDSDDETAPQKPQSRAQQLDTQLKSVKATSQSQQETLKRTISYMWVGKMRAFHRIQGQGQPKQAKKGFRGVFAEARPRGQLTSEVYIASALMEWVCYQDKAAEKIFERGLKLFPSDEVFALEYIKHLISNNDDTNARAVFETTVTKIVKATEGDEGKQRMKCRVLMEYMHDFEANYGDLDKIHKIERRMAELYPAEPEIVRFGGRFALPSFDGMQAQLVISPTQIVPKAVMQQPYGGQLGFGGQQHATMPSIEKPGSPSANNIRLGPNGPYVASPKRPLEDSDSEAPARKFQRGESPLKGAAGRRLQNQSISSLPGSASGGAGGVGFMTKNYQPSASAASGVSGAGAGYGAGAGGQGHLPLEIHQLLSMIPHARTYNSTLFDAGKVVELLRGLPLPGKA</sequence>
<feature type="compositionally biased region" description="Acidic residues" evidence="5">
    <location>
        <begin position="69"/>
        <end position="79"/>
    </location>
</feature>
<dbReference type="GO" id="GO:0180010">
    <property type="term" value="P:co-transcriptional mRNA 3'-end processing, cleavage and polyadenylation pathway"/>
    <property type="evidence" value="ECO:0007669"/>
    <property type="project" value="UniProtKB-UniRule"/>
</dbReference>
<evidence type="ECO:0000313" key="8">
    <source>
        <dbReference type="Proteomes" id="UP001271007"/>
    </source>
</evidence>
<evidence type="ECO:0000256" key="4">
    <source>
        <dbReference type="RuleBase" id="RU369035"/>
    </source>
</evidence>
<proteinExistence type="predicted"/>
<feature type="region of interest" description="Disordered" evidence="5">
    <location>
        <begin position="606"/>
        <end position="652"/>
    </location>
</feature>
<dbReference type="PANTHER" id="PTHR19980">
    <property type="entry name" value="RNA CLEAVAGE STIMULATION FACTOR"/>
    <property type="match status" value="1"/>
</dbReference>
<feature type="compositionally biased region" description="Polar residues" evidence="5">
    <location>
        <begin position="115"/>
        <end position="135"/>
    </location>
</feature>